<organism evidence="5 6">
    <name type="scientific">Chionoecetes opilio</name>
    <name type="common">Atlantic snow crab</name>
    <name type="synonym">Cancer opilio</name>
    <dbReference type="NCBI Taxonomy" id="41210"/>
    <lineage>
        <taxon>Eukaryota</taxon>
        <taxon>Metazoa</taxon>
        <taxon>Ecdysozoa</taxon>
        <taxon>Arthropoda</taxon>
        <taxon>Crustacea</taxon>
        <taxon>Multicrustacea</taxon>
        <taxon>Malacostraca</taxon>
        <taxon>Eumalacostraca</taxon>
        <taxon>Eucarida</taxon>
        <taxon>Decapoda</taxon>
        <taxon>Pleocyemata</taxon>
        <taxon>Brachyura</taxon>
        <taxon>Eubrachyura</taxon>
        <taxon>Majoidea</taxon>
        <taxon>Majidae</taxon>
        <taxon>Chionoecetes</taxon>
    </lineage>
</organism>
<dbReference type="SUPFAM" id="SSF50156">
    <property type="entry name" value="PDZ domain-like"/>
    <property type="match status" value="1"/>
</dbReference>
<dbReference type="InterPro" id="IPR035269">
    <property type="entry name" value="PSMD9"/>
</dbReference>
<gene>
    <name evidence="5" type="primary">PSMD9</name>
    <name evidence="5" type="ORF">GWK47_022322</name>
</gene>
<comment type="caution">
    <text evidence="5">The sequence shown here is derived from an EMBL/GenBank/DDBJ whole genome shotgun (WGS) entry which is preliminary data.</text>
</comment>
<keyword evidence="5" id="KW-0647">Proteasome</keyword>
<dbReference type="InterPro" id="IPR040815">
    <property type="entry name" value="Nas2_N"/>
</dbReference>
<protein>
    <submittedName>
        <fullName evidence="5">26S proteasome non-ATPase regulatory subunit 9</fullName>
    </submittedName>
</protein>
<feature type="region of interest" description="Disordered" evidence="3">
    <location>
        <begin position="88"/>
        <end position="107"/>
    </location>
</feature>
<evidence type="ECO:0000256" key="1">
    <source>
        <dbReference type="ARBA" id="ARBA00005256"/>
    </source>
</evidence>
<evidence type="ECO:0000313" key="6">
    <source>
        <dbReference type="Proteomes" id="UP000770661"/>
    </source>
</evidence>
<name>A0A8J5BUY9_CHIOP</name>
<dbReference type="Proteomes" id="UP000770661">
    <property type="component" value="Unassembled WGS sequence"/>
</dbReference>
<dbReference type="PANTHER" id="PTHR12651">
    <property type="entry name" value="26S PROTEASOME NON-ATPASE REGULATORY SUBUNIT 9"/>
    <property type="match status" value="1"/>
</dbReference>
<dbReference type="FunFam" id="2.30.42.10:FF:000107">
    <property type="entry name" value="26S proteasome non-ATPase regulatory subunit 9"/>
    <property type="match status" value="1"/>
</dbReference>
<evidence type="ECO:0000259" key="4">
    <source>
        <dbReference type="Pfam" id="PF18265"/>
    </source>
</evidence>
<dbReference type="GO" id="GO:0000502">
    <property type="term" value="C:proteasome complex"/>
    <property type="evidence" value="ECO:0007669"/>
    <property type="project" value="UniProtKB-KW"/>
</dbReference>
<sequence length="219" mass="24287">MICTRESVMGLMQDKDRLEHTLKELWDVLKTNNVGLNEPLIDSEGYPRNDIDVYQVRHARHQIKCLQNDHTALLRRIEEGLAVVLSPSASSTFDPNGTSASTPAQTTEPFARVDRVIPGSPANMADLVPSLSIFRTLCLRSLPQGSEGDLLTKFGSVHAENFRSLTDVAQVVQHSVNSPVQVCVQRSEDSVSLALVPRQWSGRGLLGCNLLPYERLDRE</sequence>
<proteinExistence type="inferred from homology"/>
<dbReference type="GO" id="GO:0070682">
    <property type="term" value="P:proteasome regulatory particle assembly"/>
    <property type="evidence" value="ECO:0007669"/>
    <property type="project" value="InterPro"/>
</dbReference>
<evidence type="ECO:0000313" key="5">
    <source>
        <dbReference type="EMBL" id="KAG0710673.1"/>
    </source>
</evidence>
<dbReference type="Gene3D" id="2.30.42.10">
    <property type="match status" value="1"/>
</dbReference>
<feature type="domain" description="Nas2 N-terminal" evidence="4">
    <location>
        <begin position="10"/>
        <end position="82"/>
    </location>
</feature>
<dbReference type="PANTHER" id="PTHR12651:SF1">
    <property type="entry name" value="26S PROTEASOME NON-ATPASE REGULATORY SUBUNIT 9"/>
    <property type="match status" value="1"/>
</dbReference>
<dbReference type="AlphaFoldDB" id="A0A8J5BUY9"/>
<evidence type="ECO:0000256" key="3">
    <source>
        <dbReference type="SAM" id="MobiDB-lite"/>
    </source>
</evidence>
<dbReference type="OrthoDB" id="72325at2759"/>
<dbReference type="GO" id="GO:0005737">
    <property type="term" value="C:cytoplasm"/>
    <property type="evidence" value="ECO:0007669"/>
    <property type="project" value="TreeGrafter"/>
</dbReference>
<comment type="similarity">
    <text evidence="1">Belongs to the proteasome subunit p27 family.</text>
</comment>
<dbReference type="InterPro" id="IPR036034">
    <property type="entry name" value="PDZ_sf"/>
</dbReference>
<evidence type="ECO:0000256" key="2">
    <source>
        <dbReference type="ARBA" id="ARBA00023186"/>
    </source>
</evidence>
<accession>A0A8J5BUY9</accession>
<reference evidence="5" key="1">
    <citation type="submission" date="2020-07" db="EMBL/GenBank/DDBJ databases">
        <title>The High-quality genome of the commercially important snow crab, Chionoecetes opilio.</title>
        <authorList>
            <person name="Jeong J.-H."/>
            <person name="Ryu S."/>
        </authorList>
    </citation>
    <scope>NUCLEOTIDE SEQUENCE</scope>
    <source>
        <strain evidence="5">MADBK_172401_WGS</strain>
        <tissue evidence="5">Digestive gland</tissue>
    </source>
</reference>
<keyword evidence="6" id="KW-1185">Reference proteome</keyword>
<dbReference type="Pfam" id="PF18265">
    <property type="entry name" value="Nas2_N"/>
    <property type="match status" value="1"/>
</dbReference>
<keyword evidence="2" id="KW-0143">Chaperone</keyword>
<dbReference type="GO" id="GO:0005634">
    <property type="term" value="C:nucleus"/>
    <property type="evidence" value="ECO:0007669"/>
    <property type="project" value="TreeGrafter"/>
</dbReference>
<dbReference type="EMBL" id="JACEEZ010023967">
    <property type="protein sequence ID" value="KAG0710673.1"/>
    <property type="molecule type" value="Genomic_DNA"/>
</dbReference>
<dbReference type="Gene3D" id="6.10.140.1710">
    <property type="match status" value="1"/>
</dbReference>